<proteinExistence type="predicted"/>
<keyword evidence="3" id="KW-1185">Reference proteome</keyword>
<sequence>MSPASASAPSGSCRRDGPRPVERRHRIAVLRPGLRTAPPADPLELFQRGVVASRFDQTVRQQMAQPWQALVVVGNLVE</sequence>
<feature type="region of interest" description="Disordered" evidence="1">
    <location>
        <begin position="1"/>
        <end position="22"/>
    </location>
</feature>
<comment type="caution">
    <text evidence="2">The sequence shown here is derived from an EMBL/GenBank/DDBJ whole genome shotgun (WGS) entry which is preliminary data.</text>
</comment>
<protein>
    <submittedName>
        <fullName evidence="2">Uncharacterized protein</fullName>
    </submittedName>
</protein>
<evidence type="ECO:0000313" key="2">
    <source>
        <dbReference type="EMBL" id="MEU5710561.1"/>
    </source>
</evidence>
<organism evidence="2 3">
    <name type="scientific">Streptomyces flaveolus</name>
    <dbReference type="NCBI Taxonomy" id="67297"/>
    <lineage>
        <taxon>Bacteria</taxon>
        <taxon>Bacillati</taxon>
        <taxon>Actinomycetota</taxon>
        <taxon>Actinomycetes</taxon>
        <taxon>Kitasatosporales</taxon>
        <taxon>Streptomycetaceae</taxon>
        <taxon>Streptomyces</taxon>
    </lineage>
</organism>
<dbReference type="Proteomes" id="UP001551011">
    <property type="component" value="Unassembled WGS sequence"/>
</dbReference>
<reference evidence="2 3" key="1">
    <citation type="submission" date="2024-06" db="EMBL/GenBank/DDBJ databases">
        <title>The Natural Products Discovery Center: Release of the First 8490 Sequenced Strains for Exploring Actinobacteria Biosynthetic Diversity.</title>
        <authorList>
            <person name="Kalkreuter E."/>
            <person name="Kautsar S.A."/>
            <person name="Yang D."/>
            <person name="Bader C.D."/>
            <person name="Teijaro C.N."/>
            <person name="Fluegel L."/>
            <person name="Davis C.M."/>
            <person name="Simpson J.R."/>
            <person name="Lauterbach L."/>
            <person name="Steele A.D."/>
            <person name="Gui C."/>
            <person name="Meng S."/>
            <person name="Li G."/>
            <person name="Viehrig K."/>
            <person name="Ye F."/>
            <person name="Su P."/>
            <person name="Kiefer A.F."/>
            <person name="Nichols A."/>
            <person name="Cepeda A.J."/>
            <person name="Yan W."/>
            <person name="Fan B."/>
            <person name="Jiang Y."/>
            <person name="Adhikari A."/>
            <person name="Zheng C.-J."/>
            <person name="Schuster L."/>
            <person name="Cowan T.M."/>
            <person name="Smanski M.J."/>
            <person name="Chevrette M.G."/>
            <person name="De Carvalho L.P.S."/>
            <person name="Shen B."/>
        </authorList>
    </citation>
    <scope>NUCLEOTIDE SEQUENCE [LARGE SCALE GENOMIC DNA]</scope>
    <source>
        <strain evidence="2 3">NPDC020594</strain>
    </source>
</reference>
<evidence type="ECO:0000256" key="1">
    <source>
        <dbReference type="SAM" id="MobiDB-lite"/>
    </source>
</evidence>
<evidence type="ECO:0000313" key="3">
    <source>
        <dbReference type="Proteomes" id="UP001551011"/>
    </source>
</evidence>
<accession>A0ABV3AF50</accession>
<dbReference type="EMBL" id="JBFAEG010000021">
    <property type="protein sequence ID" value="MEU5710561.1"/>
    <property type="molecule type" value="Genomic_DNA"/>
</dbReference>
<gene>
    <name evidence="2" type="ORF">AB0H04_27425</name>
</gene>
<name>A0ABV3AF50_9ACTN</name>
<dbReference type="RefSeq" id="WP_158712570.1">
    <property type="nucleotide sequence ID" value="NZ_JBFAEG010000021.1"/>
</dbReference>
<feature type="compositionally biased region" description="Low complexity" evidence="1">
    <location>
        <begin position="1"/>
        <end position="12"/>
    </location>
</feature>